<dbReference type="InterPro" id="IPR040265">
    <property type="entry name" value="CHUP1/IPGA1-like"/>
</dbReference>
<evidence type="ECO:0000313" key="4">
    <source>
        <dbReference type="Proteomes" id="UP000290289"/>
    </source>
</evidence>
<comment type="caution">
    <text evidence="3">The sequence shown here is derived from an EMBL/GenBank/DDBJ whole genome shotgun (WGS) entry which is preliminary data.</text>
</comment>
<dbReference type="STRING" id="3750.A0A498K0H7"/>
<evidence type="ECO:0000256" key="1">
    <source>
        <dbReference type="ARBA" id="ARBA00023054"/>
    </source>
</evidence>
<dbReference type="PANTHER" id="PTHR31342">
    <property type="entry name" value="PROTEIN CHUP1, CHLOROPLASTIC"/>
    <property type="match status" value="1"/>
</dbReference>
<reference evidence="3 4" key="1">
    <citation type="submission" date="2018-10" db="EMBL/GenBank/DDBJ databases">
        <title>A high-quality apple genome assembly.</title>
        <authorList>
            <person name="Hu J."/>
        </authorList>
    </citation>
    <scope>NUCLEOTIDE SEQUENCE [LARGE SCALE GENOMIC DNA]</scope>
    <source>
        <strain evidence="4">cv. HFTH1</strain>
        <tissue evidence="3">Young leaf</tissue>
    </source>
</reference>
<name>A0A498K0H7_MALDO</name>
<dbReference type="EMBL" id="RDQH01000331">
    <property type="protein sequence ID" value="RXH99242.1"/>
    <property type="molecule type" value="Genomic_DNA"/>
</dbReference>
<evidence type="ECO:0000256" key="2">
    <source>
        <dbReference type="SAM" id="MobiDB-lite"/>
    </source>
</evidence>
<accession>A0A498K0H7</accession>
<dbReference type="PANTHER" id="PTHR31342:SF16">
    <property type="entry name" value="TALIN_MIDDLE DOMAIN-CONTAINING PROTEIN"/>
    <property type="match status" value="1"/>
</dbReference>
<gene>
    <name evidence="3" type="ORF">DVH24_011567</name>
</gene>
<proteinExistence type="predicted"/>
<sequence length="71" mass="7699">MGSLYRLLKRKVKGSSLDGKASNGRKSGIGSSSGGKQGMADALAEITKRSAYFQQTEEDVQKYAKPITEMR</sequence>
<dbReference type="AlphaFoldDB" id="A0A498K0H7"/>
<keyword evidence="4" id="KW-1185">Reference proteome</keyword>
<feature type="region of interest" description="Disordered" evidence="2">
    <location>
        <begin position="12"/>
        <end position="41"/>
    </location>
</feature>
<dbReference type="Proteomes" id="UP000290289">
    <property type="component" value="Chromosome 5"/>
</dbReference>
<keyword evidence="1" id="KW-0175">Coiled coil</keyword>
<evidence type="ECO:0000313" key="3">
    <source>
        <dbReference type="EMBL" id="RXH99242.1"/>
    </source>
</evidence>
<organism evidence="3 4">
    <name type="scientific">Malus domestica</name>
    <name type="common">Apple</name>
    <name type="synonym">Pyrus malus</name>
    <dbReference type="NCBI Taxonomy" id="3750"/>
    <lineage>
        <taxon>Eukaryota</taxon>
        <taxon>Viridiplantae</taxon>
        <taxon>Streptophyta</taxon>
        <taxon>Embryophyta</taxon>
        <taxon>Tracheophyta</taxon>
        <taxon>Spermatophyta</taxon>
        <taxon>Magnoliopsida</taxon>
        <taxon>eudicotyledons</taxon>
        <taxon>Gunneridae</taxon>
        <taxon>Pentapetalae</taxon>
        <taxon>rosids</taxon>
        <taxon>fabids</taxon>
        <taxon>Rosales</taxon>
        <taxon>Rosaceae</taxon>
        <taxon>Amygdaloideae</taxon>
        <taxon>Maleae</taxon>
        <taxon>Malus</taxon>
    </lineage>
</organism>
<protein>
    <submittedName>
        <fullName evidence="3">Uncharacterized protein</fullName>
    </submittedName>
</protein>